<sequence length="310" mass="34686">MKLNPRDLKVFTTLMDLHCNGSGLAVPSALIAKQKGMSVCSATVRNAMVRLEKLGLIYSPHTSAGRVPTRDGYQFWLNELFDLSSIAAFWQPSQEALIQFTHSISQRYKLCACVGLPTVTSQTIFRVEVLDFDQLNWLILLFDRQGQSQNVVITKPLEANEAIRLQFNAWLNTVFSAQPLLEGLERMRAMAKTAPMFCHGSLTQWTRLLFDKLGSDNSIVVGESYLYESLQGSEQPCIGTPLLNFVEEKLAFTQGVSVIFGDDIPFHGFEQLMIVSVPYFSNGGYQGRFCIICKKSAQIAAILTEFTFLD</sequence>
<name>A0A244CRU3_PSEDV</name>
<evidence type="ECO:0000259" key="5">
    <source>
        <dbReference type="Pfam" id="PF01628"/>
    </source>
</evidence>
<dbReference type="SUPFAM" id="SSF46785">
    <property type="entry name" value="Winged helix' DNA-binding domain"/>
    <property type="match status" value="1"/>
</dbReference>
<accession>A0A244CRU3</accession>
<comment type="caution">
    <text evidence="6">The sequence shown here is derived from an EMBL/GenBank/DDBJ whole genome shotgun (WGS) entry which is preliminary data.</text>
</comment>
<evidence type="ECO:0000256" key="1">
    <source>
        <dbReference type="ARBA" id="ARBA00022491"/>
    </source>
</evidence>
<dbReference type="PANTHER" id="PTHR34824">
    <property type="entry name" value="HEAT-INDUCIBLE TRANSCRIPTION REPRESSOR HRCA"/>
    <property type="match status" value="1"/>
</dbReference>
<dbReference type="InterPro" id="IPR002571">
    <property type="entry name" value="HrcA"/>
</dbReference>
<dbReference type="PANTHER" id="PTHR34824:SF1">
    <property type="entry name" value="HEAT-INDUCIBLE TRANSCRIPTION REPRESSOR HRCA"/>
    <property type="match status" value="1"/>
</dbReference>
<keyword evidence="4" id="KW-0804">Transcription</keyword>
<dbReference type="RefSeq" id="WP_086743638.1">
    <property type="nucleotide sequence ID" value="NZ_MWPV01000002.1"/>
</dbReference>
<evidence type="ECO:0000313" key="7">
    <source>
        <dbReference type="Proteomes" id="UP000194841"/>
    </source>
</evidence>
<dbReference type="InterPro" id="IPR036390">
    <property type="entry name" value="WH_DNA-bd_sf"/>
</dbReference>
<evidence type="ECO:0000313" key="6">
    <source>
        <dbReference type="EMBL" id="OUL58332.1"/>
    </source>
</evidence>
<dbReference type="InterPro" id="IPR036388">
    <property type="entry name" value="WH-like_DNA-bd_sf"/>
</dbReference>
<organism evidence="6 7">
    <name type="scientific">Pseudoalteromonas ulvae</name>
    <dbReference type="NCBI Taxonomy" id="107327"/>
    <lineage>
        <taxon>Bacteria</taxon>
        <taxon>Pseudomonadati</taxon>
        <taxon>Pseudomonadota</taxon>
        <taxon>Gammaproteobacteria</taxon>
        <taxon>Alteromonadales</taxon>
        <taxon>Pseudoalteromonadaceae</taxon>
        <taxon>Pseudoalteromonas</taxon>
    </lineage>
</organism>
<dbReference type="GO" id="GO:0045892">
    <property type="term" value="P:negative regulation of DNA-templated transcription"/>
    <property type="evidence" value="ECO:0007669"/>
    <property type="project" value="TreeGrafter"/>
</dbReference>
<dbReference type="OrthoDB" id="9783139at2"/>
<dbReference type="InterPro" id="IPR021153">
    <property type="entry name" value="HrcA_C"/>
</dbReference>
<dbReference type="Pfam" id="PF01628">
    <property type="entry name" value="HrcA"/>
    <property type="match status" value="1"/>
</dbReference>
<dbReference type="Proteomes" id="UP000194841">
    <property type="component" value="Unassembled WGS sequence"/>
</dbReference>
<protein>
    <submittedName>
        <fullName evidence="6">HrcA family transcriptional regulator</fullName>
    </submittedName>
</protein>
<evidence type="ECO:0000256" key="3">
    <source>
        <dbReference type="ARBA" id="ARBA00023016"/>
    </source>
</evidence>
<reference evidence="6 7" key="1">
    <citation type="submission" date="2017-02" db="EMBL/GenBank/DDBJ databases">
        <title>Pseudoalteromonas ulvae TC14 Genome.</title>
        <authorList>
            <person name="Molmeret M."/>
        </authorList>
    </citation>
    <scope>NUCLEOTIDE SEQUENCE [LARGE SCALE GENOMIC DNA]</scope>
    <source>
        <strain evidence="6">TC14</strain>
    </source>
</reference>
<keyword evidence="3" id="KW-0346">Stress response</keyword>
<dbReference type="SUPFAM" id="SSF55781">
    <property type="entry name" value="GAF domain-like"/>
    <property type="match status" value="1"/>
</dbReference>
<dbReference type="EMBL" id="MWPV01000002">
    <property type="protein sequence ID" value="OUL58332.1"/>
    <property type="molecule type" value="Genomic_DNA"/>
</dbReference>
<evidence type="ECO:0000256" key="2">
    <source>
        <dbReference type="ARBA" id="ARBA00023015"/>
    </source>
</evidence>
<dbReference type="PIRSF" id="PIRSF005485">
    <property type="entry name" value="HrcA"/>
    <property type="match status" value="1"/>
</dbReference>
<dbReference type="GO" id="GO:0003677">
    <property type="term" value="F:DNA binding"/>
    <property type="evidence" value="ECO:0007669"/>
    <property type="project" value="InterPro"/>
</dbReference>
<dbReference type="AlphaFoldDB" id="A0A244CRU3"/>
<dbReference type="Gene3D" id="1.10.10.10">
    <property type="entry name" value="Winged helix-like DNA-binding domain superfamily/Winged helix DNA-binding domain"/>
    <property type="match status" value="1"/>
</dbReference>
<feature type="domain" description="Heat-inducible transcription repressor HrcA C-terminal" evidence="5">
    <location>
        <begin position="96"/>
        <end position="292"/>
    </location>
</feature>
<evidence type="ECO:0000256" key="4">
    <source>
        <dbReference type="ARBA" id="ARBA00023163"/>
    </source>
</evidence>
<keyword evidence="1" id="KW-0678">Repressor</keyword>
<keyword evidence="7" id="KW-1185">Reference proteome</keyword>
<keyword evidence="2" id="KW-0805">Transcription regulation</keyword>
<proteinExistence type="predicted"/>
<gene>
    <name evidence="6" type="ORF">B1199_08330</name>
</gene>